<feature type="transmembrane region" description="Helical" evidence="1">
    <location>
        <begin position="127"/>
        <end position="146"/>
    </location>
</feature>
<dbReference type="Pfam" id="PF24035">
    <property type="entry name" value="DUF7344"/>
    <property type="match status" value="1"/>
</dbReference>
<dbReference type="InterPro" id="IPR055768">
    <property type="entry name" value="DUF7344"/>
</dbReference>
<accession>M0P7K5</accession>
<feature type="transmembrane region" description="Helical" evidence="1">
    <location>
        <begin position="158"/>
        <end position="177"/>
    </location>
</feature>
<comment type="caution">
    <text evidence="3">The sequence shown here is derived from an EMBL/GenBank/DDBJ whole genome shotgun (WGS) entry which is preliminary data.</text>
</comment>
<name>M0P7K5_9EURY</name>
<dbReference type="PATRIC" id="fig|1230456.3.peg.1037"/>
<evidence type="ECO:0000313" key="3">
    <source>
        <dbReference type="EMBL" id="EMA65838.1"/>
    </source>
</evidence>
<dbReference type="RefSeq" id="WP_008847805.1">
    <property type="nucleotide sequence ID" value="NZ_AOJH01000040.1"/>
</dbReference>
<evidence type="ECO:0000313" key="4">
    <source>
        <dbReference type="Proteomes" id="UP000011546"/>
    </source>
</evidence>
<dbReference type="Gene3D" id="1.10.10.10">
    <property type="entry name" value="Winged helix-like DNA-binding domain superfamily/Winged helix DNA-binding domain"/>
    <property type="match status" value="1"/>
</dbReference>
<evidence type="ECO:0000256" key="1">
    <source>
        <dbReference type="SAM" id="Phobius"/>
    </source>
</evidence>
<sequence length="195" mass="21666">MVSAATTTNESIQDGGELSEEEVFEVLSNRRRRFVIHALKRAEGPVDVSELSAHVTAWERDIDPEEVRYEDRRNVYSTLQRTHLPKLEEKNVVTIDEEANVVEPTTELESLDIYVEVLRSREIPWSLYYVGLAGVAVSLLLAVATGTPGFTGFEALDVGMFTATAFGISSVAHHVIGRRARLGNTEKPPELRKGT</sequence>
<dbReference type="InterPro" id="IPR036388">
    <property type="entry name" value="WH-like_DNA-bd_sf"/>
</dbReference>
<keyword evidence="1" id="KW-1133">Transmembrane helix</keyword>
<keyword evidence="1" id="KW-0472">Membrane</keyword>
<feature type="domain" description="DUF7344" evidence="2">
    <location>
        <begin position="24"/>
        <end position="103"/>
    </location>
</feature>
<dbReference type="OrthoDB" id="331021at2157"/>
<gene>
    <name evidence="3" type="ORF">C468_05343</name>
</gene>
<dbReference type="Proteomes" id="UP000011546">
    <property type="component" value="Unassembled WGS sequence"/>
</dbReference>
<evidence type="ECO:0000259" key="2">
    <source>
        <dbReference type="Pfam" id="PF24035"/>
    </source>
</evidence>
<reference evidence="3 4" key="1">
    <citation type="journal article" date="2014" name="PLoS Genet.">
        <title>Phylogenetically driven sequencing of extremely halophilic archaea reveals strategies for static and dynamic osmo-response.</title>
        <authorList>
            <person name="Becker E.A."/>
            <person name="Seitzer P.M."/>
            <person name="Tritt A."/>
            <person name="Larsen D."/>
            <person name="Krusor M."/>
            <person name="Yao A.I."/>
            <person name="Wu D."/>
            <person name="Madern D."/>
            <person name="Eisen J.A."/>
            <person name="Darling A.E."/>
            <person name="Facciotti M.T."/>
        </authorList>
    </citation>
    <scope>NUCLEOTIDE SEQUENCE [LARGE SCALE GENOMIC DNA]</scope>
    <source>
        <strain evidence="3 4">JCM 14978</strain>
    </source>
</reference>
<keyword evidence="4" id="KW-1185">Reference proteome</keyword>
<dbReference type="EMBL" id="AOJH01000040">
    <property type="protein sequence ID" value="EMA65838.1"/>
    <property type="molecule type" value="Genomic_DNA"/>
</dbReference>
<protein>
    <recommendedName>
        <fullName evidence="2">DUF7344 domain-containing protein</fullName>
    </recommendedName>
</protein>
<dbReference type="AlphaFoldDB" id="M0P7K5"/>
<organism evidence="3 4">
    <name type="scientific">Halorubrum kocurii JCM 14978</name>
    <dbReference type="NCBI Taxonomy" id="1230456"/>
    <lineage>
        <taxon>Archaea</taxon>
        <taxon>Methanobacteriati</taxon>
        <taxon>Methanobacteriota</taxon>
        <taxon>Stenosarchaea group</taxon>
        <taxon>Halobacteria</taxon>
        <taxon>Halobacteriales</taxon>
        <taxon>Haloferacaceae</taxon>
        <taxon>Halorubrum</taxon>
    </lineage>
</organism>
<keyword evidence="1" id="KW-0812">Transmembrane</keyword>
<proteinExistence type="predicted"/>